<accession>A0A2N3Y031</accession>
<dbReference type="AlphaFoldDB" id="A0A2N3Y031"/>
<keyword evidence="5" id="KW-1185">Reference proteome</keyword>
<name>A0A2N3Y031_SACSN</name>
<evidence type="ECO:0000259" key="3">
    <source>
        <dbReference type="SMART" id="SM00903"/>
    </source>
</evidence>
<dbReference type="SUPFAM" id="SSF50475">
    <property type="entry name" value="FMN-binding split barrel"/>
    <property type="match status" value="1"/>
</dbReference>
<dbReference type="RefSeq" id="WP_010311316.1">
    <property type="nucleotide sequence ID" value="NZ_CP061007.1"/>
</dbReference>
<dbReference type="Gene3D" id="2.30.110.10">
    <property type="entry name" value="Electron Transport, Fmn-binding Protein, Chain A"/>
    <property type="match status" value="1"/>
</dbReference>
<protein>
    <submittedName>
        <fullName evidence="4">Flavin reductase (DIM6/NTAB) family NADH-FMN oxidoreductase RutF</fullName>
    </submittedName>
</protein>
<dbReference type="InterPro" id="IPR002563">
    <property type="entry name" value="Flavin_Rdtase-like_dom"/>
</dbReference>
<comment type="similarity">
    <text evidence="1">Belongs to the non-flavoprotein flavin reductase family.</text>
</comment>
<dbReference type="GO" id="GO:0010181">
    <property type="term" value="F:FMN binding"/>
    <property type="evidence" value="ECO:0007669"/>
    <property type="project" value="InterPro"/>
</dbReference>
<dbReference type="EMBL" id="PJNB01000001">
    <property type="protein sequence ID" value="PKW16273.1"/>
    <property type="molecule type" value="Genomic_DNA"/>
</dbReference>
<gene>
    <name evidence="4" type="ORF">A8926_4090</name>
</gene>
<sequence length="175" mass="18499">MTTLNPTTTADGTVDTTGLREAFGRFPSGVTAVCALGETGEPIGIAASAFVGVSLEPPLVGLCVQKTSTTWPLLGDRPRLGLSVLGDAQDRTCRQLASKTGDRFAGLDWYTTDEGALLLHGATAWLDCSVERIVPAGDHELVLFRVQSQCTHPHLGPLIFHASTFHTLAGLERAS</sequence>
<organism evidence="4 5">
    <name type="scientific">Saccharopolyspora spinosa</name>
    <dbReference type="NCBI Taxonomy" id="60894"/>
    <lineage>
        <taxon>Bacteria</taxon>
        <taxon>Bacillati</taxon>
        <taxon>Actinomycetota</taxon>
        <taxon>Actinomycetes</taxon>
        <taxon>Pseudonocardiales</taxon>
        <taxon>Pseudonocardiaceae</taxon>
        <taxon>Saccharopolyspora</taxon>
    </lineage>
</organism>
<comment type="caution">
    <text evidence="4">The sequence shown here is derived from an EMBL/GenBank/DDBJ whole genome shotgun (WGS) entry which is preliminary data.</text>
</comment>
<dbReference type="InterPro" id="IPR050268">
    <property type="entry name" value="NADH-dep_flavin_reductase"/>
</dbReference>
<dbReference type="SMART" id="SM00903">
    <property type="entry name" value="Flavin_Reduct"/>
    <property type="match status" value="1"/>
</dbReference>
<dbReference type="Proteomes" id="UP000233786">
    <property type="component" value="Unassembled WGS sequence"/>
</dbReference>
<dbReference type="Pfam" id="PF01613">
    <property type="entry name" value="Flavin_Reduct"/>
    <property type="match status" value="1"/>
</dbReference>
<dbReference type="PANTHER" id="PTHR30466">
    <property type="entry name" value="FLAVIN REDUCTASE"/>
    <property type="match status" value="1"/>
</dbReference>
<evidence type="ECO:0000313" key="5">
    <source>
        <dbReference type="Proteomes" id="UP000233786"/>
    </source>
</evidence>
<evidence type="ECO:0000256" key="2">
    <source>
        <dbReference type="ARBA" id="ARBA00023002"/>
    </source>
</evidence>
<dbReference type="PANTHER" id="PTHR30466:SF11">
    <property type="entry name" value="FLAVIN-DEPENDENT MONOOXYGENASE, REDUCTASE SUBUNIT HSAB"/>
    <property type="match status" value="1"/>
</dbReference>
<dbReference type="OrthoDB" id="9792858at2"/>
<dbReference type="InterPro" id="IPR012349">
    <property type="entry name" value="Split_barrel_FMN-bd"/>
</dbReference>
<reference evidence="4" key="1">
    <citation type="submission" date="2017-12" db="EMBL/GenBank/DDBJ databases">
        <title>Sequencing the genomes of 1000 Actinobacteria strains.</title>
        <authorList>
            <person name="Klenk H.-P."/>
        </authorList>
    </citation>
    <scope>NUCLEOTIDE SEQUENCE [LARGE SCALE GENOMIC DNA]</scope>
    <source>
        <strain evidence="4">DSM 44228</strain>
    </source>
</reference>
<keyword evidence="2" id="KW-0560">Oxidoreductase</keyword>
<proteinExistence type="inferred from homology"/>
<feature type="domain" description="Flavin reductase like" evidence="3">
    <location>
        <begin position="23"/>
        <end position="167"/>
    </location>
</feature>
<dbReference type="GO" id="GO:0042602">
    <property type="term" value="F:riboflavin reductase (NADPH) activity"/>
    <property type="evidence" value="ECO:0007669"/>
    <property type="project" value="TreeGrafter"/>
</dbReference>
<evidence type="ECO:0000256" key="1">
    <source>
        <dbReference type="ARBA" id="ARBA00008898"/>
    </source>
</evidence>
<dbReference type="STRING" id="994479.GCA_000194155_05443"/>
<evidence type="ECO:0000313" key="4">
    <source>
        <dbReference type="EMBL" id="PKW16273.1"/>
    </source>
</evidence>